<dbReference type="Proteomes" id="UP000004596">
    <property type="component" value="Unassembled WGS sequence"/>
</dbReference>
<reference evidence="1 2" key="1">
    <citation type="submission" date="2008-04" db="EMBL/GenBank/DDBJ databases">
        <title>Draft genome sequence of Bacteroides intestinalis (DSM 17393).</title>
        <authorList>
            <person name="Sudarsanam P."/>
            <person name="Ley R."/>
            <person name="Guruge J."/>
            <person name="Turnbaugh P.J."/>
            <person name="Mahowald M."/>
            <person name="Liep D."/>
            <person name="Gordon J."/>
        </authorList>
    </citation>
    <scope>NUCLEOTIDE SEQUENCE [LARGE SCALE GENOMIC DNA]</scope>
    <source>
        <strain evidence="1 2">DSM 17393</strain>
    </source>
</reference>
<gene>
    <name evidence="1" type="ORF">BACINT_02244</name>
</gene>
<organism evidence="1 2">
    <name type="scientific">Bacteroides intestinalis DSM 17393</name>
    <dbReference type="NCBI Taxonomy" id="471870"/>
    <lineage>
        <taxon>Bacteria</taxon>
        <taxon>Pseudomonadati</taxon>
        <taxon>Bacteroidota</taxon>
        <taxon>Bacteroidia</taxon>
        <taxon>Bacteroidales</taxon>
        <taxon>Bacteroidaceae</taxon>
        <taxon>Bacteroides</taxon>
    </lineage>
</organism>
<comment type="caution">
    <text evidence="1">The sequence shown here is derived from an EMBL/GenBank/DDBJ whole genome shotgun (WGS) entry which is preliminary data.</text>
</comment>
<dbReference type="EMBL" id="ABJL02000008">
    <property type="protein sequence ID" value="EDV03130.1"/>
    <property type="molecule type" value="Genomic_DNA"/>
</dbReference>
<reference evidence="1 2" key="2">
    <citation type="submission" date="2008-04" db="EMBL/GenBank/DDBJ databases">
        <authorList>
            <person name="Fulton L."/>
            <person name="Clifton S."/>
            <person name="Fulton B."/>
            <person name="Xu J."/>
            <person name="Minx P."/>
            <person name="Pepin K.H."/>
            <person name="Johnson M."/>
            <person name="Thiruvilangam P."/>
            <person name="Bhonagiri V."/>
            <person name="Nash W.E."/>
            <person name="Mardis E.R."/>
            <person name="Wilson R.K."/>
        </authorList>
    </citation>
    <scope>NUCLEOTIDE SEQUENCE [LARGE SCALE GENOMIC DNA]</scope>
    <source>
        <strain evidence="1 2">DSM 17393</strain>
    </source>
</reference>
<proteinExistence type="predicted"/>
<evidence type="ECO:0000313" key="2">
    <source>
        <dbReference type="Proteomes" id="UP000004596"/>
    </source>
</evidence>
<name>B3CD69_9BACE</name>
<dbReference type="AlphaFoldDB" id="B3CD69"/>
<dbReference type="STRING" id="471870.BACINT_02244"/>
<protein>
    <submittedName>
        <fullName evidence="1">Uncharacterized protein</fullName>
    </submittedName>
</protein>
<sequence>MAFEGIEYGILVTKKWGGIEHFRGIFTWKSTVPMLFSLRKKVKK</sequence>
<accession>B3CD69</accession>
<evidence type="ECO:0000313" key="1">
    <source>
        <dbReference type="EMBL" id="EDV03130.1"/>
    </source>
</evidence>